<feature type="transmembrane region" description="Helical" evidence="9">
    <location>
        <begin position="59"/>
        <end position="77"/>
    </location>
</feature>
<dbReference type="GO" id="GO:0005304">
    <property type="term" value="F:L-valine transmembrane transporter activity"/>
    <property type="evidence" value="ECO:0007669"/>
    <property type="project" value="TreeGrafter"/>
</dbReference>
<dbReference type="EMBL" id="JAAEDM010000011">
    <property type="protein sequence ID" value="MBR0670822.1"/>
    <property type="molecule type" value="Genomic_DNA"/>
</dbReference>
<keyword evidence="6 11" id="KW-0067">ATP-binding</keyword>
<dbReference type="PROSITE" id="PS50893">
    <property type="entry name" value="ABC_TRANSPORTER_2"/>
    <property type="match status" value="1"/>
</dbReference>
<dbReference type="Pfam" id="PF00005">
    <property type="entry name" value="ABC_tran"/>
    <property type="match status" value="1"/>
</dbReference>
<accession>A0A9X9WUJ3</accession>
<dbReference type="SMART" id="SM00382">
    <property type="entry name" value="AAA"/>
    <property type="match status" value="1"/>
</dbReference>
<dbReference type="InterPro" id="IPR027417">
    <property type="entry name" value="P-loop_NTPase"/>
</dbReference>
<keyword evidence="3" id="KW-1003">Cell membrane</keyword>
<organism evidence="11 12">
    <name type="scientific">Neoroseomonas soli</name>
    <dbReference type="NCBI Taxonomy" id="1081025"/>
    <lineage>
        <taxon>Bacteria</taxon>
        <taxon>Pseudomonadati</taxon>
        <taxon>Pseudomonadota</taxon>
        <taxon>Alphaproteobacteria</taxon>
        <taxon>Acetobacterales</taxon>
        <taxon>Acetobacteraceae</taxon>
        <taxon>Neoroseomonas</taxon>
    </lineage>
</organism>
<dbReference type="GO" id="GO:0042941">
    <property type="term" value="P:D-alanine transmembrane transport"/>
    <property type="evidence" value="ECO:0007669"/>
    <property type="project" value="TreeGrafter"/>
</dbReference>
<evidence type="ECO:0000256" key="7">
    <source>
        <dbReference type="ARBA" id="ARBA00022989"/>
    </source>
</evidence>
<feature type="transmembrane region" description="Helical" evidence="9">
    <location>
        <begin position="32"/>
        <end position="52"/>
    </location>
</feature>
<keyword evidence="2" id="KW-0813">Transport</keyword>
<dbReference type="RefSeq" id="WP_211861195.1">
    <property type="nucleotide sequence ID" value="NZ_JAAEDM010000011.1"/>
</dbReference>
<dbReference type="GO" id="GO:0015808">
    <property type="term" value="P:L-alanine transport"/>
    <property type="evidence" value="ECO:0007669"/>
    <property type="project" value="TreeGrafter"/>
</dbReference>
<dbReference type="Pfam" id="PF02653">
    <property type="entry name" value="BPD_transp_2"/>
    <property type="match status" value="1"/>
</dbReference>
<evidence type="ECO:0000259" key="10">
    <source>
        <dbReference type="PROSITE" id="PS50893"/>
    </source>
</evidence>
<keyword evidence="8 9" id="KW-0472">Membrane</keyword>
<reference evidence="11" key="2">
    <citation type="journal article" date="2021" name="Syst. Appl. Microbiol.">
        <title>Roseomonas hellenica sp. nov., isolated from roots of wild-growing Alkanna tinctoria.</title>
        <authorList>
            <person name="Rat A."/>
            <person name="Naranjo H.D."/>
            <person name="Lebbe L."/>
            <person name="Cnockaert M."/>
            <person name="Krigas N."/>
            <person name="Grigoriadou K."/>
            <person name="Maloupa E."/>
            <person name="Willems A."/>
        </authorList>
    </citation>
    <scope>NUCLEOTIDE SEQUENCE</scope>
    <source>
        <strain evidence="11">LMG 31231</strain>
    </source>
</reference>
<dbReference type="PANTHER" id="PTHR45772">
    <property type="entry name" value="CONSERVED COMPONENT OF ABC TRANSPORTER FOR NATURAL AMINO ACIDS-RELATED"/>
    <property type="match status" value="1"/>
</dbReference>
<dbReference type="Proteomes" id="UP001138751">
    <property type="component" value="Unassembled WGS sequence"/>
</dbReference>
<comment type="caution">
    <text evidence="11">The sequence shown here is derived from an EMBL/GenBank/DDBJ whole genome shotgun (WGS) entry which is preliminary data.</text>
</comment>
<keyword evidence="7 9" id="KW-1133">Transmembrane helix</keyword>
<feature type="transmembrane region" description="Helical" evidence="9">
    <location>
        <begin position="252"/>
        <end position="278"/>
    </location>
</feature>
<evidence type="ECO:0000256" key="4">
    <source>
        <dbReference type="ARBA" id="ARBA00022692"/>
    </source>
</evidence>
<evidence type="ECO:0000256" key="5">
    <source>
        <dbReference type="ARBA" id="ARBA00022741"/>
    </source>
</evidence>
<keyword evidence="4 9" id="KW-0812">Transmembrane</keyword>
<feature type="transmembrane region" description="Helical" evidence="9">
    <location>
        <begin position="298"/>
        <end position="316"/>
    </location>
</feature>
<name>A0A9X9WUJ3_9PROT</name>
<dbReference type="GO" id="GO:1903805">
    <property type="term" value="P:L-valine import across plasma membrane"/>
    <property type="evidence" value="ECO:0007669"/>
    <property type="project" value="TreeGrafter"/>
</dbReference>
<evidence type="ECO:0000256" key="6">
    <source>
        <dbReference type="ARBA" id="ARBA00022840"/>
    </source>
</evidence>
<dbReference type="InterPro" id="IPR003593">
    <property type="entry name" value="AAA+_ATPase"/>
</dbReference>
<protein>
    <submittedName>
        <fullName evidence="11">Branched-chain amino acid ABC transporter ATP-binding protein/permease</fullName>
    </submittedName>
</protein>
<evidence type="ECO:0000313" key="12">
    <source>
        <dbReference type="Proteomes" id="UP001138751"/>
    </source>
</evidence>
<evidence type="ECO:0000256" key="3">
    <source>
        <dbReference type="ARBA" id="ARBA00022475"/>
    </source>
</evidence>
<gene>
    <name evidence="11" type="ORF">GXW76_06530</name>
</gene>
<dbReference type="GO" id="GO:0005886">
    <property type="term" value="C:plasma membrane"/>
    <property type="evidence" value="ECO:0007669"/>
    <property type="project" value="UniProtKB-SubCell"/>
</dbReference>
<dbReference type="Gene3D" id="3.40.50.300">
    <property type="entry name" value="P-loop containing nucleotide triphosphate hydrolases"/>
    <property type="match status" value="1"/>
</dbReference>
<dbReference type="GO" id="GO:0015188">
    <property type="term" value="F:L-isoleucine transmembrane transporter activity"/>
    <property type="evidence" value="ECO:0007669"/>
    <property type="project" value="TreeGrafter"/>
</dbReference>
<evidence type="ECO:0000256" key="9">
    <source>
        <dbReference type="SAM" id="Phobius"/>
    </source>
</evidence>
<dbReference type="GO" id="GO:0016887">
    <property type="term" value="F:ATP hydrolysis activity"/>
    <property type="evidence" value="ECO:0007669"/>
    <property type="project" value="InterPro"/>
</dbReference>
<dbReference type="GO" id="GO:1903806">
    <property type="term" value="P:L-isoleucine import across plasma membrane"/>
    <property type="evidence" value="ECO:0007669"/>
    <property type="project" value="TreeGrafter"/>
</dbReference>
<feature type="transmembrane region" description="Helical" evidence="9">
    <location>
        <begin position="217"/>
        <end position="240"/>
    </location>
</feature>
<dbReference type="InterPro" id="IPR001851">
    <property type="entry name" value="ABC_transp_permease"/>
</dbReference>
<evidence type="ECO:0000256" key="1">
    <source>
        <dbReference type="ARBA" id="ARBA00004651"/>
    </source>
</evidence>
<dbReference type="CDD" id="cd06581">
    <property type="entry name" value="TM_PBP1_LivM_like"/>
    <property type="match status" value="1"/>
</dbReference>
<dbReference type="InterPro" id="IPR003439">
    <property type="entry name" value="ABC_transporter-like_ATP-bd"/>
</dbReference>
<evidence type="ECO:0000313" key="11">
    <source>
        <dbReference type="EMBL" id="MBR0670822.1"/>
    </source>
</evidence>
<reference evidence="11" key="1">
    <citation type="submission" date="2020-01" db="EMBL/GenBank/DDBJ databases">
        <authorList>
            <person name="Rat A."/>
        </authorList>
    </citation>
    <scope>NUCLEOTIDE SEQUENCE</scope>
    <source>
        <strain evidence="11">LMG 31231</strain>
    </source>
</reference>
<dbReference type="InterPro" id="IPR043428">
    <property type="entry name" value="LivM-like"/>
</dbReference>
<dbReference type="Pfam" id="PF12399">
    <property type="entry name" value="BCA_ABC_TP_C"/>
    <property type="match status" value="1"/>
</dbReference>
<dbReference type="InterPro" id="IPR051120">
    <property type="entry name" value="ABC_AA/LPS_Transport"/>
</dbReference>
<feature type="transmembrane region" description="Helical" evidence="9">
    <location>
        <begin position="169"/>
        <end position="186"/>
    </location>
</feature>
<feature type="domain" description="ABC transporter" evidence="10">
    <location>
        <begin position="359"/>
        <end position="594"/>
    </location>
</feature>
<dbReference type="GO" id="GO:0015192">
    <property type="term" value="F:L-phenylalanine transmembrane transporter activity"/>
    <property type="evidence" value="ECO:0007669"/>
    <property type="project" value="TreeGrafter"/>
</dbReference>
<feature type="transmembrane region" description="Helical" evidence="9">
    <location>
        <begin position="114"/>
        <end position="133"/>
    </location>
</feature>
<keyword evidence="5" id="KW-0547">Nucleotide-binding</keyword>
<evidence type="ECO:0000256" key="8">
    <source>
        <dbReference type="ARBA" id="ARBA00023136"/>
    </source>
</evidence>
<dbReference type="InterPro" id="IPR032823">
    <property type="entry name" value="BCA_ABC_TP_C"/>
</dbReference>
<sequence>MRVALALGGLAALFALPFWLIPAIDPEGSGFWQHIFVTIFVFAAMACAWNILGGFAGQLSLGQTIFYGIGGYAGAMLNQHFGLIPWFGGIVGAAVAVAVAVFIAWPCLRLRGPFFALSTIAFLEVIRLLAIHFKDFTGGSAGLPVPMFVGTEMRIGWAWMLFREKENYLIIAFGLMALALAVSWLVRNSRLGFYLVAVREREDAARAVGVNATGVKLAAFAISAALTSLVGTFHGIYLNFIDPETMFSLPTAIQVAMFALIGGLGTVTGPIWGTLLVVPIAEAARGWLGAAANGLHGLVYGLVLVGVVLTMPKGLVGSIGPWLKRRFGGVAEVDSAARIQPPAPAAPGEERPPVGEPLLEARNLVKKFGGLVATSDVSITLREGEVLGVIGPNGAGKTTLFNLLSGFLPPSSGGVRVRLADGAWVSPNSPHGFAAAGVARTFQIVQPFTGLSVRENIMLGAFHGTRSAVEARRIAEEVAATVGLTGLLDAEARSLTVGGAKRLEVARALAMKPRVLLLDEVMAGLNPADVQQAVELIKRVRDSGVSVIAIEHVMAAVMALSDHIVVINSGRLIAEGPPSEIARNPAVIEAYLGEEYAHAAA</sequence>
<proteinExistence type="predicted"/>
<dbReference type="SUPFAM" id="SSF52540">
    <property type="entry name" value="P-loop containing nucleoside triphosphate hydrolases"/>
    <property type="match status" value="1"/>
</dbReference>
<dbReference type="PANTHER" id="PTHR45772:SF7">
    <property type="entry name" value="AMINO ACID ABC TRANSPORTER ATP-BINDING PROTEIN"/>
    <property type="match status" value="1"/>
</dbReference>
<dbReference type="AlphaFoldDB" id="A0A9X9WUJ3"/>
<comment type="subcellular location">
    <subcellularLocation>
        <location evidence="1">Cell membrane</location>
        <topology evidence="1">Multi-pass membrane protein</topology>
    </subcellularLocation>
</comment>
<keyword evidence="12" id="KW-1185">Reference proteome</keyword>
<evidence type="ECO:0000256" key="2">
    <source>
        <dbReference type="ARBA" id="ARBA00022448"/>
    </source>
</evidence>
<dbReference type="CDD" id="cd03219">
    <property type="entry name" value="ABC_Mj1267_LivG_branched"/>
    <property type="match status" value="1"/>
</dbReference>
<feature type="transmembrane region" description="Helical" evidence="9">
    <location>
        <begin position="83"/>
        <end position="107"/>
    </location>
</feature>
<dbReference type="GO" id="GO:0005524">
    <property type="term" value="F:ATP binding"/>
    <property type="evidence" value="ECO:0007669"/>
    <property type="project" value="UniProtKB-KW"/>
</dbReference>